<dbReference type="OrthoDB" id="5361769at2"/>
<name>A0A4U7BS89_9BACT</name>
<gene>
    <name evidence="1" type="ORF">CQA76_05755</name>
</gene>
<proteinExistence type="predicted"/>
<dbReference type="EMBL" id="NXMA01000009">
    <property type="protein sequence ID" value="TKX31624.1"/>
    <property type="molecule type" value="Genomic_DNA"/>
</dbReference>
<evidence type="ECO:0000313" key="1">
    <source>
        <dbReference type="EMBL" id="TKX31624.1"/>
    </source>
</evidence>
<dbReference type="GO" id="GO:0006508">
    <property type="term" value="P:proteolysis"/>
    <property type="evidence" value="ECO:0007669"/>
    <property type="project" value="UniProtKB-KW"/>
</dbReference>
<keyword evidence="2" id="KW-1185">Reference proteome</keyword>
<protein>
    <submittedName>
        <fullName evidence="1">Clan AA aspartic protease</fullName>
    </submittedName>
</protein>
<dbReference type="GO" id="GO:0008233">
    <property type="term" value="F:peptidase activity"/>
    <property type="evidence" value="ECO:0007669"/>
    <property type="project" value="UniProtKB-KW"/>
</dbReference>
<reference evidence="1 2" key="1">
    <citation type="submission" date="2018-05" db="EMBL/GenBank/DDBJ databases">
        <title>Novel Campyloabacter and Helicobacter Species and Strains.</title>
        <authorList>
            <person name="Mannion A.J."/>
            <person name="Shen Z."/>
            <person name="Fox J.G."/>
        </authorList>
    </citation>
    <scope>NUCLEOTIDE SEQUENCE [LARGE SCALE GENOMIC DNA]</scope>
    <source>
        <strain evidence="2">MIT17-670</strain>
    </source>
</reference>
<evidence type="ECO:0000313" key="2">
    <source>
        <dbReference type="Proteomes" id="UP000310353"/>
    </source>
</evidence>
<comment type="caution">
    <text evidence="1">The sequence shown here is derived from an EMBL/GenBank/DDBJ whole genome shotgun (WGS) entry which is preliminary data.</text>
</comment>
<keyword evidence="1" id="KW-0645">Protease</keyword>
<accession>A0A4U7BS89</accession>
<keyword evidence="1" id="KW-0378">Hydrolase</keyword>
<dbReference type="Proteomes" id="UP000310353">
    <property type="component" value="Unassembled WGS sequence"/>
</dbReference>
<dbReference type="AlphaFoldDB" id="A0A4U7BS89"/>
<dbReference type="RefSeq" id="WP_137622479.1">
    <property type="nucleotide sequence ID" value="NZ_NXMA01000009.1"/>
</dbReference>
<organism evidence="1 2">
    <name type="scientific">Campylobacter aviculae</name>
    <dbReference type="NCBI Taxonomy" id="2510190"/>
    <lineage>
        <taxon>Bacteria</taxon>
        <taxon>Pseudomonadati</taxon>
        <taxon>Campylobacterota</taxon>
        <taxon>Epsilonproteobacteria</taxon>
        <taxon>Campylobacterales</taxon>
        <taxon>Campylobacteraceae</taxon>
        <taxon>Campylobacter</taxon>
    </lineage>
</organism>
<sequence>MLFLLKKILPQLFISIILEDKKSILKASIYRNQKLLSSTEKTFNKSEKALEHVKNLSKKFLFFHTALFLNAKEQGLIPSTNEKDFERFNVGKISLKSIPLNNASIFTATEHVEYFNELFEDYNGLDFLYSPFALLYYNILKQNINNNQITLYAYNHNHIITIMVCKNNTILYGDLIFFNQELENSEEYSNESSENLLGDELTLDDFNENLENSSDKEDNVELSDETDNEFNLEELNQFSHDMDLCRHIIASIEKFYKDEKYSGTFIEYIYIFSEKELGISAIEFLEDETFLEITAKQVNTLELMIELMQKELQ</sequence>